<gene>
    <name evidence="2" type="ORF">RHSIM_Rhsim04G0210800</name>
</gene>
<evidence type="ECO:0000259" key="1">
    <source>
        <dbReference type="Pfam" id="PF08268"/>
    </source>
</evidence>
<feature type="domain" description="F-box associated beta-propeller type 3" evidence="1">
    <location>
        <begin position="20"/>
        <end position="109"/>
    </location>
</feature>
<accession>A0A834LMM7</accession>
<keyword evidence="3" id="KW-1185">Reference proteome</keyword>
<dbReference type="AlphaFoldDB" id="A0A834LMM7"/>
<reference evidence="2" key="1">
    <citation type="submission" date="2019-11" db="EMBL/GenBank/DDBJ databases">
        <authorList>
            <person name="Liu Y."/>
            <person name="Hou J."/>
            <person name="Li T.-Q."/>
            <person name="Guan C.-H."/>
            <person name="Wu X."/>
            <person name="Wu H.-Z."/>
            <person name="Ling F."/>
            <person name="Zhang R."/>
            <person name="Shi X.-G."/>
            <person name="Ren J.-P."/>
            <person name="Chen E.-F."/>
            <person name="Sun J.-M."/>
        </authorList>
    </citation>
    <scope>NUCLEOTIDE SEQUENCE</scope>
    <source>
        <strain evidence="2">Adult_tree_wgs_1</strain>
        <tissue evidence="2">Leaves</tissue>
    </source>
</reference>
<proteinExistence type="predicted"/>
<dbReference type="InterPro" id="IPR017451">
    <property type="entry name" value="F-box-assoc_interact_dom"/>
</dbReference>
<dbReference type="NCBIfam" id="TIGR01640">
    <property type="entry name" value="F_box_assoc_1"/>
    <property type="match status" value="1"/>
</dbReference>
<comment type="caution">
    <text evidence="2">The sequence shown here is derived from an EMBL/GenBank/DDBJ whole genome shotgun (WGS) entry which is preliminary data.</text>
</comment>
<evidence type="ECO:0000313" key="3">
    <source>
        <dbReference type="Proteomes" id="UP000626092"/>
    </source>
</evidence>
<dbReference type="Proteomes" id="UP000626092">
    <property type="component" value="Unassembled WGS sequence"/>
</dbReference>
<evidence type="ECO:0000313" key="2">
    <source>
        <dbReference type="EMBL" id="KAF7145269.1"/>
    </source>
</evidence>
<protein>
    <recommendedName>
        <fullName evidence="1">F-box associated beta-propeller type 3 domain-containing protein</fullName>
    </recommendedName>
</protein>
<dbReference type="PANTHER" id="PTHR31672">
    <property type="entry name" value="BNACNNG10540D PROTEIN"/>
    <property type="match status" value="1"/>
</dbReference>
<dbReference type="OrthoDB" id="1724230at2759"/>
<organism evidence="2 3">
    <name type="scientific">Rhododendron simsii</name>
    <name type="common">Sims's rhododendron</name>
    <dbReference type="NCBI Taxonomy" id="118357"/>
    <lineage>
        <taxon>Eukaryota</taxon>
        <taxon>Viridiplantae</taxon>
        <taxon>Streptophyta</taxon>
        <taxon>Embryophyta</taxon>
        <taxon>Tracheophyta</taxon>
        <taxon>Spermatophyta</taxon>
        <taxon>Magnoliopsida</taxon>
        <taxon>eudicotyledons</taxon>
        <taxon>Gunneridae</taxon>
        <taxon>Pentapetalae</taxon>
        <taxon>asterids</taxon>
        <taxon>Ericales</taxon>
        <taxon>Ericaceae</taxon>
        <taxon>Ericoideae</taxon>
        <taxon>Rhodoreae</taxon>
        <taxon>Rhododendron</taxon>
    </lineage>
</organism>
<dbReference type="InterPro" id="IPR050796">
    <property type="entry name" value="SCF_F-box_component"/>
</dbReference>
<dbReference type="EMBL" id="WJXA01000004">
    <property type="protein sequence ID" value="KAF7145269.1"/>
    <property type="molecule type" value="Genomic_DNA"/>
</dbReference>
<dbReference type="Pfam" id="PF08268">
    <property type="entry name" value="FBA_3"/>
    <property type="match status" value="1"/>
</dbReference>
<dbReference type="InterPro" id="IPR013187">
    <property type="entry name" value="F-box-assoc_dom_typ3"/>
</dbReference>
<sequence length="181" mass="20660">MYSVDYQAPDHTVTELKSPPCKYYVDIVGSFNGIVLLRMDNAELCLWNPSAKMYRKFSPPEGVNRSVKYGLCHDSVSDDFKVVGVNSRLNDGRSAVHVFTSKLSSWKRIGDFGKFCFHYIRVLGYRKDGEVVMVFNSTDLVIYNPKQNRYKRIEIPPECKSFDAAFYMESLVSPHICNGTS</sequence>
<dbReference type="PANTHER" id="PTHR31672:SF13">
    <property type="entry name" value="F-BOX PROTEIN CPR30-LIKE"/>
    <property type="match status" value="1"/>
</dbReference>
<name>A0A834LMM7_RHOSS</name>